<feature type="domain" description="SpaA-like prealbumin fold" evidence="3">
    <location>
        <begin position="39"/>
        <end position="121"/>
    </location>
</feature>
<name>A0ABY5Q0N1_9ACTN</name>
<dbReference type="InterPro" id="IPR013783">
    <property type="entry name" value="Ig-like_fold"/>
</dbReference>
<evidence type="ECO:0000259" key="3">
    <source>
        <dbReference type="Pfam" id="PF17802"/>
    </source>
</evidence>
<organism evidence="4 5">
    <name type="scientific">Streptomyces yangpuensis</name>
    <dbReference type="NCBI Taxonomy" id="1648182"/>
    <lineage>
        <taxon>Bacteria</taxon>
        <taxon>Bacillati</taxon>
        <taxon>Actinomycetota</taxon>
        <taxon>Actinomycetes</taxon>
        <taxon>Kitasatosporales</taxon>
        <taxon>Streptomycetaceae</taxon>
        <taxon>Streptomyces</taxon>
    </lineage>
</organism>
<reference evidence="4" key="1">
    <citation type="submission" date="2022-08" db="EMBL/GenBank/DDBJ databases">
        <authorList>
            <person name="Tian L."/>
        </authorList>
    </citation>
    <scope>NUCLEOTIDE SEQUENCE</scope>
    <source>
        <strain evidence="4">CM253</strain>
    </source>
</reference>
<feature type="signal peptide" evidence="2">
    <location>
        <begin position="1"/>
        <end position="27"/>
    </location>
</feature>
<keyword evidence="5" id="KW-1185">Reference proteome</keyword>
<dbReference type="Pfam" id="PF17802">
    <property type="entry name" value="SpaA"/>
    <property type="match status" value="2"/>
</dbReference>
<dbReference type="RefSeq" id="WP_257856668.1">
    <property type="nucleotide sequence ID" value="NZ_CP102514.1"/>
</dbReference>
<feature type="compositionally biased region" description="Basic and acidic residues" evidence="1">
    <location>
        <begin position="253"/>
        <end position="272"/>
    </location>
</feature>
<accession>A0ABY5Q0N1</accession>
<dbReference type="GeneID" id="95576556"/>
<proteinExistence type="predicted"/>
<feature type="chain" id="PRO_5045110845" evidence="2">
    <location>
        <begin position="28"/>
        <end position="283"/>
    </location>
</feature>
<evidence type="ECO:0000313" key="4">
    <source>
        <dbReference type="EMBL" id="UUY50001.1"/>
    </source>
</evidence>
<dbReference type="EMBL" id="CP102514">
    <property type="protein sequence ID" value="UUY50001.1"/>
    <property type="molecule type" value="Genomic_DNA"/>
</dbReference>
<dbReference type="Gene3D" id="2.60.40.10">
    <property type="entry name" value="Immunoglobulins"/>
    <property type="match status" value="2"/>
</dbReference>
<evidence type="ECO:0000313" key="5">
    <source>
        <dbReference type="Proteomes" id="UP001057738"/>
    </source>
</evidence>
<evidence type="ECO:0000256" key="1">
    <source>
        <dbReference type="SAM" id="MobiDB-lite"/>
    </source>
</evidence>
<gene>
    <name evidence="4" type="ORF">NRK68_23890</name>
</gene>
<evidence type="ECO:0000256" key="2">
    <source>
        <dbReference type="SAM" id="SignalP"/>
    </source>
</evidence>
<feature type="region of interest" description="Disordered" evidence="1">
    <location>
        <begin position="252"/>
        <end position="283"/>
    </location>
</feature>
<protein>
    <submittedName>
        <fullName evidence="4">SpaA isopeptide-forming pilin-related protein</fullName>
    </submittedName>
</protein>
<dbReference type="Proteomes" id="UP001057738">
    <property type="component" value="Chromosome"/>
</dbReference>
<sequence>MKARTTTAWLIGPAAAAVLATAAPALAAPPAAPAGTAEVVLRSTDLDTGAPLSGARFELWRETNDLAGLQSTGQGADRKVAHGCVTDAKGLCTMAPPTGETYYAVQVAVPAGYEPPDEPFTGFDFGEDAARKGLVVNVPNRRRDAAYGGGVRVRSKDGKTGAPLPGAVFELWRETDGITGLQTAGTAADQRVRPGCATDADGTCDFEGLADGAYFLVTKDVPEGYVMPKQPVAGPWRLDAASGRRLLLTVPTRRAERIPEVGGDQGRRDGRGPRSARAGAPPE</sequence>
<feature type="domain" description="SpaA-like prealbumin fold" evidence="3">
    <location>
        <begin position="151"/>
        <end position="232"/>
    </location>
</feature>
<dbReference type="InterPro" id="IPR041033">
    <property type="entry name" value="SpaA_PFL_dom_1"/>
</dbReference>
<keyword evidence="2" id="KW-0732">Signal</keyword>